<evidence type="ECO:0000313" key="2">
    <source>
        <dbReference type="EMBL" id="QHU10299.1"/>
    </source>
</evidence>
<reference evidence="2" key="1">
    <citation type="journal article" date="2020" name="Nature">
        <title>Giant virus diversity and host interactions through global metagenomics.</title>
        <authorList>
            <person name="Schulz F."/>
            <person name="Roux S."/>
            <person name="Paez-Espino D."/>
            <person name="Jungbluth S."/>
            <person name="Walsh D.A."/>
            <person name="Denef V.J."/>
            <person name="McMahon K.D."/>
            <person name="Konstantinidis K.T."/>
            <person name="Eloe-Fadrosh E.A."/>
            <person name="Kyrpides N.C."/>
            <person name="Woyke T."/>
        </authorList>
    </citation>
    <scope>NUCLEOTIDE SEQUENCE</scope>
    <source>
        <strain evidence="2">GVMAG-S-1101164-67</strain>
    </source>
</reference>
<accession>A0A6C0JXS1</accession>
<organism evidence="2">
    <name type="scientific">viral metagenome</name>
    <dbReference type="NCBI Taxonomy" id="1070528"/>
    <lineage>
        <taxon>unclassified sequences</taxon>
        <taxon>metagenomes</taxon>
        <taxon>organismal metagenomes</taxon>
    </lineage>
</organism>
<name>A0A6C0JXS1_9ZZZZ</name>
<proteinExistence type="predicted"/>
<evidence type="ECO:0000256" key="1">
    <source>
        <dbReference type="SAM" id="Coils"/>
    </source>
</evidence>
<dbReference type="AlphaFoldDB" id="A0A6C0JXS1"/>
<feature type="coiled-coil region" evidence="1">
    <location>
        <begin position="1"/>
        <end position="32"/>
    </location>
</feature>
<keyword evidence="1" id="KW-0175">Coiled coil</keyword>
<sequence>MNIENSNIEEWKNTLEELKKEIKSNKEKHQLDEPLYKWLNTQQNNYISKRAIMKNTVIYDYWNQFTNECKQNMTDENYENYFYNQIFSWETQFIELQQFINTHKRFPVEENKDDSGVYYFFCMNQYGYLDNTLPVKKYDKWDTFIETHKEYMAATNIDNDSIYKRIYQTWEEIFSYLQQFVYTNKRIPNQCDENIHYWFITQNKSYKTKTHSMKSTPRYNKWTQFIEDYQQYFIEKYGKPHNEIKEFMSEEELWHTTFAELRQFIDTNRRAPGLITNNNEEIELCHWLILQSKRYTKGKITEKLSQTGLNGRNAYSKMVGAEKTIWSYFVKDYSEHIDKPTDVWDLSLEKLKQFIDTYKKLPWYREPGSSHRGLISHIYSTTSYTDEQSIYNFLCMECNKYLHKPEKCKKYGVWSQFLEEYKEYFTYDNHIINNSNQLVFLSDLSELKYYISHTLHNNTKTERESLIYDWWISSLLENPEFNNMYLDNYKEYMVYLLWDEKIALIKRFIDTNKKLPWYKNTDEKELYDLLYELNRIALFYNESKWKEFLLEYKQYFIRISDYWEYTFIRSIHKYLRWMSDFSELQHFIHKNNRLPEWDAADYEHSLHYFYNDNKYKKYQLFYIDNNVFYERFNSFIKTLL</sequence>
<dbReference type="EMBL" id="MN740753">
    <property type="protein sequence ID" value="QHU10299.1"/>
    <property type="molecule type" value="Genomic_DNA"/>
</dbReference>
<protein>
    <submittedName>
        <fullName evidence="2">Uncharacterized protein</fullName>
    </submittedName>
</protein>